<dbReference type="GeneID" id="91461125"/>
<dbReference type="Proteomes" id="UP000516422">
    <property type="component" value="Chromosome"/>
</dbReference>
<dbReference type="KEGG" id="sgf:HEP81_01505"/>
<reference evidence="1 2" key="1">
    <citation type="submission" date="2020-04" db="EMBL/GenBank/DDBJ databases">
        <title>Characterization and engineering of Streptomyces griseofuscus DSM40191 as a potential heterologous host for expression of BGCs.</title>
        <authorList>
            <person name="Gren T."/>
            <person name="Whitford C.M."/>
            <person name="Mohite O.S."/>
            <person name="Joergensen T.S."/>
            <person name="Nielsen J.B."/>
            <person name="Lee S.Y."/>
            <person name="Weber T."/>
        </authorList>
    </citation>
    <scope>NUCLEOTIDE SEQUENCE [LARGE SCALE GENOMIC DNA]</scope>
    <source>
        <strain evidence="1 2">DSM 40191</strain>
    </source>
</reference>
<accession>A0A7H1PUV4</accession>
<dbReference type="EMBL" id="CP051006">
    <property type="protein sequence ID" value="QNT91834.1"/>
    <property type="molecule type" value="Genomic_DNA"/>
</dbReference>
<sequence length="115" mass="12645">MTVTVSEQVRDLTNLLHDVNGLLAGHPLGAAFRLLYAPSELDLDAGEVLVQEVDAARRVVQLRPVRLSEVDRRDVLHETQVVNPQDGALIAHAQAASIKGCYMFELGDKKMHSYA</sequence>
<proteinExistence type="predicted"/>
<name>A0A7H1PUV4_9ACTN</name>
<gene>
    <name evidence="1" type="ORF">HEP81_01505</name>
</gene>
<dbReference type="RefSeq" id="WP_037662045.1">
    <property type="nucleotide sequence ID" value="NZ_CP051006.1"/>
</dbReference>
<dbReference type="AlphaFoldDB" id="A0A7H1PUV4"/>
<protein>
    <submittedName>
        <fullName evidence="1">Uncharacterized protein</fullName>
    </submittedName>
</protein>
<organism evidence="1 2">
    <name type="scientific">Streptomyces griseofuscus</name>
    <dbReference type="NCBI Taxonomy" id="146922"/>
    <lineage>
        <taxon>Bacteria</taxon>
        <taxon>Bacillati</taxon>
        <taxon>Actinomycetota</taxon>
        <taxon>Actinomycetes</taxon>
        <taxon>Kitasatosporales</taxon>
        <taxon>Streptomycetaceae</taxon>
        <taxon>Streptomyces</taxon>
    </lineage>
</organism>
<evidence type="ECO:0000313" key="2">
    <source>
        <dbReference type="Proteomes" id="UP000516422"/>
    </source>
</evidence>
<evidence type="ECO:0000313" key="1">
    <source>
        <dbReference type="EMBL" id="QNT91834.1"/>
    </source>
</evidence>